<feature type="region of interest" description="Disordered" evidence="1">
    <location>
        <begin position="110"/>
        <end position="138"/>
    </location>
</feature>
<dbReference type="EMBL" id="JACEEZ010003652">
    <property type="protein sequence ID" value="KAG0727183.1"/>
    <property type="molecule type" value="Genomic_DNA"/>
</dbReference>
<evidence type="ECO:0000313" key="2">
    <source>
        <dbReference type="EMBL" id="KAG0727183.1"/>
    </source>
</evidence>
<keyword evidence="3" id="KW-1185">Reference proteome</keyword>
<evidence type="ECO:0000256" key="1">
    <source>
        <dbReference type="SAM" id="MobiDB-lite"/>
    </source>
</evidence>
<gene>
    <name evidence="2" type="ORF">GWK47_035185</name>
</gene>
<name>A0A8J4YIC6_CHIOP</name>
<feature type="region of interest" description="Disordered" evidence="1">
    <location>
        <begin position="23"/>
        <end position="95"/>
    </location>
</feature>
<sequence length="208" mass="22586">MPCTAGRQLVVIHTDSWTGLQALQQPASQGQREAHHHHPRQPTEPCRAGRRVRLTTDPQPRRGPRYEAADAAAKRAANGPSVTMHDASRLQPQGQAERPLATALTRHTESWKPEEAGGLVRCSHRLPPTGRHPATTQGRWRTTAACASGLLHQRGATGGLRGASVRPLRDVHPSPTGALPPVLPRHRPPEARPGSRHPACRWGAAEWA</sequence>
<accession>A0A8J4YIC6</accession>
<evidence type="ECO:0000313" key="3">
    <source>
        <dbReference type="Proteomes" id="UP000770661"/>
    </source>
</evidence>
<dbReference type="Proteomes" id="UP000770661">
    <property type="component" value="Unassembled WGS sequence"/>
</dbReference>
<comment type="caution">
    <text evidence="2">The sequence shown here is derived from an EMBL/GenBank/DDBJ whole genome shotgun (WGS) entry which is preliminary data.</text>
</comment>
<dbReference type="AlphaFoldDB" id="A0A8J4YIC6"/>
<reference evidence="2" key="1">
    <citation type="submission" date="2020-07" db="EMBL/GenBank/DDBJ databases">
        <title>The High-quality genome of the commercially important snow crab, Chionoecetes opilio.</title>
        <authorList>
            <person name="Jeong J.-H."/>
            <person name="Ryu S."/>
        </authorList>
    </citation>
    <scope>NUCLEOTIDE SEQUENCE</scope>
    <source>
        <strain evidence="2">MADBK_172401_WGS</strain>
        <tissue evidence="2">Digestive gland</tissue>
    </source>
</reference>
<protein>
    <submittedName>
        <fullName evidence="2">Uncharacterized protein</fullName>
    </submittedName>
</protein>
<proteinExistence type="predicted"/>
<dbReference type="OrthoDB" id="6373941at2759"/>
<organism evidence="2 3">
    <name type="scientific">Chionoecetes opilio</name>
    <name type="common">Atlantic snow crab</name>
    <name type="synonym">Cancer opilio</name>
    <dbReference type="NCBI Taxonomy" id="41210"/>
    <lineage>
        <taxon>Eukaryota</taxon>
        <taxon>Metazoa</taxon>
        <taxon>Ecdysozoa</taxon>
        <taxon>Arthropoda</taxon>
        <taxon>Crustacea</taxon>
        <taxon>Multicrustacea</taxon>
        <taxon>Malacostraca</taxon>
        <taxon>Eumalacostraca</taxon>
        <taxon>Eucarida</taxon>
        <taxon>Decapoda</taxon>
        <taxon>Pleocyemata</taxon>
        <taxon>Brachyura</taxon>
        <taxon>Eubrachyura</taxon>
        <taxon>Majoidea</taxon>
        <taxon>Majidae</taxon>
        <taxon>Chionoecetes</taxon>
    </lineage>
</organism>
<feature type="region of interest" description="Disordered" evidence="1">
    <location>
        <begin position="154"/>
        <end position="208"/>
    </location>
</feature>